<evidence type="ECO:0000313" key="2">
    <source>
        <dbReference type="EMBL" id="KAF4340797.1"/>
    </source>
</evidence>
<dbReference type="EMBL" id="PVQB02000222">
    <property type="protein sequence ID" value="KAF4340797.1"/>
    <property type="molecule type" value="Genomic_DNA"/>
</dbReference>
<feature type="region of interest" description="Disordered" evidence="1">
    <location>
        <begin position="94"/>
        <end position="121"/>
    </location>
</feature>
<reference evidence="2" key="1">
    <citation type="journal article" date="2017" name="Mycologia">
        <title>Fusarium algeriense, sp. nov., a novel toxigenic crown rot pathogen of durum wheat from Algeria is nested in the Fusarium burgessii species complex.</title>
        <authorList>
            <person name="Laraba I."/>
            <person name="Keddad A."/>
            <person name="Boureghda H."/>
            <person name="Abdallah N."/>
            <person name="Vaughan M.M."/>
            <person name="Proctor R.H."/>
            <person name="Busman M."/>
            <person name="O'Donnell K."/>
        </authorList>
    </citation>
    <scope>NUCLEOTIDE SEQUENCE</scope>
    <source>
        <strain evidence="2">NRRL 25174</strain>
    </source>
</reference>
<comment type="caution">
    <text evidence="2">The sequence shown here is derived from an EMBL/GenBank/DDBJ whole genome shotgun (WGS) entry which is preliminary data.</text>
</comment>
<feature type="compositionally biased region" description="Low complexity" evidence="1">
    <location>
        <begin position="230"/>
        <end position="247"/>
    </location>
</feature>
<feature type="compositionally biased region" description="Polar residues" evidence="1">
    <location>
        <begin position="173"/>
        <end position="182"/>
    </location>
</feature>
<feature type="region of interest" description="Disordered" evidence="1">
    <location>
        <begin position="204"/>
        <end position="304"/>
    </location>
</feature>
<evidence type="ECO:0000256" key="1">
    <source>
        <dbReference type="SAM" id="MobiDB-lite"/>
    </source>
</evidence>
<feature type="compositionally biased region" description="Basic residues" evidence="1">
    <location>
        <begin position="294"/>
        <end position="304"/>
    </location>
</feature>
<sequence length="304" mass="34672">MCLSRIFERRCEDCRKTYSITCRFERECKTVSNGNKCRLKINGMPNIHDLTPATFLHLCDRRALSNDGDQLGDETSQLDMRAVDMYKQELIRDGERDEDDWSGDEQEKKRRESANRNRLEKKRKRVDEWLAENLEEKVKKKLKGLGLDEFSPQAKRDEVAKKSIEEDHHLPNQMRTLNSPPQWLTPNIPSDPYMESTTISQLSTPANQMHGNVTGPSIEGVRLSPDAHNSSSSMYKSVSVVSQPSSSHTETNGNDLNDKSPHATTTTGDLRVSDPIWSNPRLRKSLGFSGGDRRSRKASRLNKR</sequence>
<dbReference type="AlphaFoldDB" id="A0A9P5DXA7"/>
<feature type="compositionally biased region" description="Polar residues" evidence="1">
    <location>
        <begin position="204"/>
        <end position="215"/>
    </location>
</feature>
<feature type="region of interest" description="Disordered" evidence="1">
    <location>
        <begin position="153"/>
        <end position="182"/>
    </location>
</feature>
<dbReference type="Proteomes" id="UP000730481">
    <property type="component" value="Unassembled WGS sequence"/>
</dbReference>
<protein>
    <submittedName>
        <fullName evidence="2">Uncharacterized protein</fullName>
    </submittedName>
</protein>
<name>A0A9P5DXA7_9HYPO</name>
<accession>A0A9P5DXA7</accession>
<reference evidence="2" key="2">
    <citation type="submission" date="2020-02" db="EMBL/GenBank/DDBJ databases">
        <title>Identification and distribution of gene clusters putatively required for synthesis of sphingolipid metabolism inhibitors in phylogenetically diverse species of the filamentous fungus Fusarium.</title>
        <authorList>
            <person name="Kim H.-S."/>
            <person name="Busman M."/>
            <person name="Brown D.W."/>
            <person name="Divon H."/>
            <person name="Uhlig S."/>
            <person name="Proctor R.H."/>
        </authorList>
    </citation>
    <scope>NUCLEOTIDE SEQUENCE</scope>
    <source>
        <strain evidence="2">NRRL 25174</strain>
    </source>
</reference>
<organism evidence="2 3">
    <name type="scientific">Fusarium beomiforme</name>
    <dbReference type="NCBI Taxonomy" id="44412"/>
    <lineage>
        <taxon>Eukaryota</taxon>
        <taxon>Fungi</taxon>
        <taxon>Dikarya</taxon>
        <taxon>Ascomycota</taxon>
        <taxon>Pezizomycotina</taxon>
        <taxon>Sordariomycetes</taxon>
        <taxon>Hypocreomycetidae</taxon>
        <taxon>Hypocreales</taxon>
        <taxon>Nectriaceae</taxon>
        <taxon>Fusarium</taxon>
        <taxon>Fusarium burgessii species complex</taxon>
    </lineage>
</organism>
<evidence type="ECO:0000313" key="3">
    <source>
        <dbReference type="Proteomes" id="UP000730481"/>
    </source>
</evidence>
<feature type="compositionally biased region" description="Basic and acidic residues" evidence="1">
    <location>
        <begin position="154"/>
        <end position="170"/>
    </location>
</feature>
<proteinExistence type="predicted"/>
<feature type="compositionally biased region" description="Basic and acidic residues" evidence="1">
    <location>
        <begin position="105"/>
        <end position="118"/>
    </location>
</feature>
<gene>
    <name evidence="2" type="ORF">FBEOM_5248</name>
</gene>
<keyword evidence="3" id="KW-1185">Reference proteome</keyword>